<protein>
    <recommendedName>
        <fullName evidence="3">Nuclease HARBI1</fullName>
    </recommendedName>
</protein>
<keyword evidence="2" id="KW-1185">Reference proteome</keyword>
<dbReference type="AlphaFoldDB" id="A0ABD1FC21"/>
<accession>A0ABD1FC21</accession>
<proteinExistence type="predicted"/>
<evidence type="ECO:0000313" key="1">
    <source>
        <dbReference type="EMBL" id="KAL1516617.1"/>
    </source>
</evidence>
<sequence length="132" mass="15455">MNNILLSSSSSSDDEDHVFIRRPKKYYIRKNYVEIYDDLDFFHRFRITKSTFNILLGKIEHIIRTPTNLGGSIKPQIQLLLTLRFYACGSIQRLIADFSGVSIFFSDIVFFWSSYLSAFIHSLSFHVFTELL</sequence>
<evidence type="ECO:0000313" key="2">
    <source>
        <dbReference type="Proteomes" id="UP001566132"/>
    </source>
</evidence>
<dbReference type="Proteomes" id="UP001566132">
    <property type="component" value="Unassembled WGS sequence"/>
</dbReference>
<comment type="caution">
    <text evidence="1">The sequence shown here is derived from an EMBL/GenBank/DDBJ whole genome shotgun (WGS) entry which is preliminary data.</text>
</comment>
<gene>
    <name evidence="1" type="ORF">ABEB36_000505</name>
</gene>
<reference evidence="1 2" key="1">
    <citation type="submission" date="2024-05" db="EMBL/GenBank/DDBJ databases">
        <title>Genetic variation in Jamaican populations of the coffee berry borer (Hypothenemus hampei).</title>
        <authorList>
            <person name="Errbii M."/>
            <person name="Myrie A."/>
        </authorList>
    </citation>
    <scope>NUCLEOTIDE SEQUENCE [LARGE SCALE GENOMIC DNA]</scope>
    <source>
        <strain evidence="1">JA-Hopewell-2020-01-JO</strain>
        <tissue evidence="1">Whole body</tissue>
    </source>
</reference>
<evidence type="ECO:0008006" key="3">
    <source>
        <dbReference type="Google" id="ProtNLM"/>
    </source>
</evidence>
<name>A0ABD1FC21_HYPHA</name>
<dbReference type="EMBL" id="JBDJPC010000001">
    <property type="protein sequence ID" value="KAL1516617.1"/>
    <property type="molecule type" value="Genomic_DNA"/>
</dbReference>
<organism evidence="1 2">
    <name type="scientific">Hypothenemus hampei</name>
    <name type="common">Coffee berry borer</name>
    <dbReference type="NCBI Taxonomy" id="57062"/>
    <lineage>
        <taxon>Eukaryota</taxon>
        <taxon>Metazoa</taxon>
        <taxon>Ecdysozoa</taxon>
        <taxon>Arthropoda</taxon>
        <taxon>Hexapoda</taxon>
        <taxon>Insecta</taxon>
        <taxon>Pterygota</taxon>
        <taxon>Neoptera</taxon>
        <taxon>Endopterygota</taxon>
        <taxon>Coleoptera</taxon>
        <taxon>Polyphaga</taxon>
        <taxon>Cucujiformia</taxon>
        <taxon>Curculionidae</taxon>
        <taxon>Scolytinae</taxon>
        <taxon>Hypothenemus</taxon>
    </lineage>
</organism>